<organism evidence="9">
    <name type="scientific">Gaeumannomyces tritici (strain R3-111a-1)</name>
    <name type="common">Wheat and barley take-all root rot fungus</name>
    <name type="synonym">Gaeumannomyces graminis var. tritici</name>
    <dbReference type="NCBI Taxonomy" id="644352"/>
    <lineage>
        <taxon>Eukaryota</taxon>
        <taxon>Fungi</taxon>
        <taxon>Dikarya</taxon>
        <taxon>Ascomycota</taxon>
        <taxon>Pezizomycotina</taxon>
        <taxon>Sordariomycetes</taxon>
        <taxon>Sordariomycetidae</taxon>
        <taxon>Magnaporthales</taxon>
        <taxon>Magnaporthaceae</taxon>
        <taxon>Gaeumannomyces</taxon>
    </lineage>
</organism>
<dbReference type="AlphaFoldDB" id="J3NMN9"/>
<dbReference type="InterPro" id="IPR001737">
    <property type="entry name" value="KsgA/Erm"/>
</dbReference>
<gene>
    <name evidence="10" type="primary">20343003</name>
    <name evidence="9" type="ORF">GGTG_02545</name>
</gene>
<dbReference type="SUPFAM" id="SSF53335">
    <property type="entry name" value="S-adenosyl-L-methionine-dependent methyltransferases"/>
    <property type="match status" value="1"/>
</dbReference>
<accession>J3NMN9</accession>
<evidence type="ECO:0000256" key="6">
    <source>
        <dbReference type="ARBA" id="ARBA00022884"/>
    </source>
</evidence>
<dbReference type="EnsemblFungi" id="EJT82572">
    <property type="protein sequence ID" value="EJT82572"/>
    <property type="gene ID" value="GGTG_02545"/>
</dbReference>
<dbReference type="GO" id="GO:0034245">
    <property type="term" value="C:mitochondrial DNA-directed RNA polymerase complex"/>
    <property type="evidence" value="ECO:0007669"/>
    <property type="project" value="TreeGrafter"/>
</dbReference>
<keyword evidence="3" id="KW-0489">Methyltransferase</keyword>
<dbReference type="VEuPathDB" id="FungiDB:GGTG_02545"/>
<dbReference type="EMBL" id="GL385395">
    <property type="protein sequence ID" value="EJT82572.1"/>
    <property type="molecule type" value="Genomic_DNA"/>
</dbReference>
<evidence type="ECO:0000256" key="2">
    <source>
        <dbReference type="ARBA" id="ARBA00013836"/>
    </source>
</evidence>
<dbReference type="PANTHER" id="PTHR11727">
    <property type="entry name" value="DIMETHYLADENOSINE TRANSFERASE"/>
    <property type="match status" value="1"/>
</dbReference>
<proteinExistence type="predicted"/>
<keyword evidence="4" id="KW-0808">Transferase</keyword>
<reference evidence="10" key="5">
    <citation type="submission" date="2018-04" db="UniProtKB">
        <authorList>
            <consortium name="EnsemblFungi"/>
        </authorList>
    </citation>
    <scope>IDENTIFICATION</scope>
    <source>
        <strain evidence="10">R3-111a-1</strain>
    </source>
</reference>
<dbReference type="OrthoDB" id="16079at2759"/>
<dbReference type="Gene3D" id="1.10.8.100">
    <property type="entry name" value="Ribosomal RNA adenine dimethylase-like, domain 2"/>
    <property type="match status" value="1"/>
</dbReference>
<keyword evidence="6" id="KW-0694">RNA-binding</keyword>
<dbReference type="PANTHER" id="PTHR11727:SF17">
    <property type="entry name" value="DIMETHYLADENOSINE TRANSFERASE 1, MITOCHONDRIAL"/>
    <property type="match status" value="1"/>
</dbReference>
<evidence type="ECO:0000256" key="1">
    <source>
        <dbReference type="ARBA" id="ARBA00004173"/>
    </source>
</evidence>
<dbReference type="Proteomes" id="UP000006039">
    <property type="component" value="Unassembled WGS sequence"/>
</dbReference>
<name>J3NMN9_GAET3</name>
<dbReference type="GO" id="GO:0008168">
    <property type="term" value="F:methyltransferase activity"/>
    <property type="evidence" value="ECO:0007669"/>
    <property type="project" value="UniProtKB-KW"/>
</dbReference>
<protein>
    <recommendedName>
        <fullName evidence="2">Mitochondrial transcription factor 1</fullName>
    </recommendedName>
</protein>
<dbReference type="GO" id="GO:0032259">
    <property type="term" value="P:methylation"/>
    <property type="evidence" value="ECO:0007669"/>
    <property type="project" value="UniProtKB-KW"/>
</dbReference>
<dbReference type="GO" id="GO:0005759">
    <property type="term" value="C:mitochondrial matrix"/>
    <property type="evidence" value="ECO:0007669"/>
    <property type="project" value="TreeGrafter"/>
</dbReference>
<dbReference type="GO" id="GO:0006391">
    <property type="term" value="P:transcription initiation at mitochondrial promoter"/>
    <property type="evidence" value="ECO:0007669"/>
    <property type="project" value="TreeGrafter"/>
</dbReference>
<dbReference type="RefSeq" id="XP_009218581.1">
    <property type="nucleotide sequence ID" value="XM_009220317.1"/>
</dbReference>
<dbReference type="GeneID" id="20343003"/>
<dbReference type="InterPro" id="IPR029063">
    <property type="entry name" value="SAM-dependent_MTases_sf"/>
</dbReference>
<evidence type="ECO:0000256" key="7">
    <source>
        <dbReference type="ARBA" id="ARBA00024915"/>
    </source>
</evidence>
<reference evidence="10" key="4">
    <citation type="journal article" date="2015" name="G3 (Bethesda)">
        <title>Genome sequences of three phytopathogenic species of the Magnaporthaceae family of fungi.</title>
        <authorList>
            <person name="Okagaki L.H."/>
            <person name="Nunes C.C."/>
            <person name="Sailsbery J."/>
            <person name="Clay B."/>
            <person name="Brown D."/>
            <person name="John T."/>
            <person name="Oh Y."/>
            <person name="Young N."/>
            <person name="Fitzgerald M."/>
            <person name="Haas B.J."/>
            <person name="Zeng Q."/>
            <person name="Young S."/>
            <person name="Adiconis X."/>
            <person name="Fan L."/>
            <person name="Levin J.Z."/>
            <person name="Mitchell T.K."/>
            <person name="Okubara P.A."/>
            <person name="Farman M.L."/>
            <person name="Kohn L.M."/>
            <person name="Birren B."/>
            <person name="Ma L.-J."/>
            <person name="Dean R.A."/>
        </authorList>
    </citation>
    <scope>NUCLEOTIDE SEQUENCE</scope>
    <source>
        <strain evidence="10">R3-111a-1</strain>
    </source>
</reference>
<keyword evidence="5" id="KW-0949">S-adenosyl-L-methionine</keyword>
<dbReference type="GO" id="GO:0034246">
    <property type="term" value="F:mitochondrial transcription factor activity"/>
    <property type="evidence" value="ECO:0007669"/>
    <property type="project" value="TreeGrafter"/>
</dbReference>
<evidence type="ECO:0000313" key="10">
    <source>
        <dbReference type="EnsemblFungi" id="EJT82572"/>
    </source>
</evidence>
<reference evidence="9" key="2">
    <citation type="submission" date="2010-07" db="EMBL/GenBank/DDBJ databases">
        <authorList>
            <consortium name="The Broad Institute Genome Sequencing Platform"/>
            <consortium name="Broad Institute Genome Sequencing Center for Infectious Disease"/>
            <person name="Ma L.-J."/>
            <person name="Dead R."/>
            <person name="Young S."/>
            <person name="Zeng Q."/>
            <person name="Koehrsen M."/>
            <person name="Alvarado L."/>
            <person name="Berlin A."/>
            <person name="Chapman S.B."/>
            <person name="Chen Z."/>
            <person name="Freedman E."/>
            <person name="Gellesch M."/>
            <person name="Goldberg J."/>
            <person name="Griggs A."/>
            <person name="Gujja S."/>
            <person name="Heilman E.R."/>
            <person name="Heiman D."/>
            <person name="Hepburn T."/>
            <person name="Howarth C."/>
            <person name="Jen D."/>
            <person name="Larson L."/>
            <person name="Mehta T."/>
            <person name="Neiman D."/>
            <person name="Pearson M."/>
            <person name="Roberts A."/>
            <person name="Saif S."/>
            <person name="Shea T."/>
            <person name="Shenoy N."/>
            <person name="Sisk P."/>
            <person name="Stolte C."/>
            <person name="Sykes S."/>
            <person name="Walk T."/>
            <person name="White J."/>
            <person name="Yandava C."/>
            <person name="Haas B."/>
            <person name="Nusbaum C."/>
            <person name="Birren B."/>
        </authorList>
    </citation>
    <scope>NUCLEOTIDE SEQUENCE</scope>
    <source>
        <strain evidence="9">R3-111a-1</strain>
    </source>
</reference>
<evidence type="ECO:0000313" key="9">
    <source>
        <dbReference type="EMBL" id="EJT82572.1"/>
    </source>
</evidence>
<reference evidence="11" key="1">
    <citation type="submission" date="2010-07" db="EMBL/GenBank/DDBJ databases">
        <title>The genome sequence of Gaeumannomyces graminis var. tritici strain R3-111a-1.</title>
        <authorList>
            <consortium name="The Broad Institute Genome Sequencing Platform"/>
            <person name="Ma L.-J."/>
            <person name="Dead R."/>
            <person name="Young S."/>
            <person name="Zeng Q."/>
            <person name="Koehrsen M."/>
            <person name="Alvarado L."/>
            <person name="Berlin A."/>
            <person name="Chapman S.B."/>
            <person name="Chen Z."/>
            <person name="Freedman E."/>
            <person name="Gellesch M."/>
            <person name="Goldberg J."/>
            <person name="Griggs A."/>
            <person name="Gujja S."/>
            <person name="Heilman E.R."/>
            <person name="Heiman D."/>
            <person name="Hepburn T."/>
            <person name="Howarth C."/>
            <person name="Jen D."/>
            <person name="Larson L."/>
            <person name="Mehta T."/>
            <person name="Neiman D."/>
            <person name="Pearson M."/>
            <person name="Roberts A."/>
            <person name="Saif S."/>
            <person name="Shea T."/>
            <person name="Shenoy N."/>
            <person name="Sisk P."/>
            <person name="Stolte C."/>
            <person name="Sykes S."/>
            <person name="Walk T."/>
            <person name="White J."/>
            <person name="Yandava C."/>
            <person name="Haas B."/>
            <person name="Nusbaum C."/>
            <person name="Birren B."/>
        </authorList>
    </citation>
    <scope>NUCLEOTIDE SEQUENCE [LARGE SCALE GENOMIC DNA]</scope>
    <source>
        <strain evidence="11">R3-111a-1</strain>
    </source>
</reference>
<dbReference type="GO" id="GO:0003723">
    <property type="term" value="F:RNA binding"/>
    <property type="evidence" value="ECO:0007669"/>
    <property type="project" value="UniProtKB-KW"/>
</dbReference>
<dbReference type="eggNOG" id="ENOG502QY7G">
    <property type="taxonomic scope" value="Eukaryota"/>
</dbReference>
<dbReference type="InterPro" id="IPR023165">
    <property type="entry name" value="rRNA_Ade_diMease-like_C"/>
</dbReference>
<feature type="region of interest" description="Disordered" evidence="8">
    <location>
        <begin position="478"/>
        <end position="500"/>
    </location>
</feature>
<dbReference type="Gene3D" id="3.40.50.150">
    <property type="entry name" value="Vaccinia Virus protein VP39"/>
    <property type="match status" value="1"/>
</dbReference>
<dbReference type="HOGENOM" id="CLU_014537_1_0_1"/>
<evidence type="ECO:0000256" key="3">
    <source>
        <dbReference type="ARBA" id="ARBA00022603"/>
    </source>
</evidence>
<evidence type="ECO:0000256" key="8">
    <source>
        <dbReference type="SAM" id="MobiDB-lite"/>
    </source>
</evidence>
<comment type="function">
    <text evidence="7">Mitochondrial transcription factor that confers selective promoter recognition on the core subunit of the yeast mitochondrial RNA polymerase. Interacts with DNA in a non-specific manner.</text>
</comment>
<evidence type="ECO:0000313" key="11">
    <source>
        <dbReference type="Proteomes" id="UP000006039"/>
    </source>
</evidence>
<comment type="subcellular location">
    <subcellularLocation>
        <location evidence="1">Mitochondrion</location>
    </subcellularLocation>
</comment>
<evidence type="ECO:0000256" key="4">
    <source>
        <dbReference type="ARBA" id="ARBA00022679"/>
    </source>
</evidence>
<reference evidence="9" key="3">
    <citation type="submission" date="2010-09" db="EMBL/GenBank/DDBJ databases">
        <title>Annotation of Gaeumannomyces graminis var. tritici R3-111a-1.</title>
        <authorList>
            <consortium name="The Broad Institute Genome Sequencing Platform"/>
            <person name="Ma L.-J."/>
            <person name="Dead R."/>
            <person name="Young S.K."/>
            <person name="Zeng Q."/>
            <person name="Gargeya S."/>
            <person name="Fitzgerald M."/>
            <person name="Haas B."/>
            <person name="Abouelleil A."/>
            <person name="Alvarado L."/>
            <person name="Arachchi H.M."/>
            <person name="Berlin A."/>
            <person name="Brown A."/>
            <person name="Chapman S.B."/>
            <person name="Chen Z."/>
            <person name="Dunbar C."/>
            <person name="Freedman E."/>
            <person name="Gearin G."/>
            <person name="Gellesch M."/>
            <person name="Goldberg J."/>
            <person name="Griggs A."/>
            <person name="Gujja S."/>
            <person name="Heiman D."/>
            <person name="Howarth C."/>
            <person name="Larson L."/>
            <person name="Lui A."/>
            <person name="MacDonald P.J.P."/>
            <person name="Mehta T."/>
            <person name="Montmayeur A."/>
            <person name="Murphy C."/>
            <person name="Neiman D."/>
            <person name="Pearson M."/>
            <person name="Priest M."/>
            <person name="Roberts A."/>
            <person name="Saif S."/>
            <person name="Shea T."/>
            <person name="Shenoy N."/>
            <person name="Sisk P."/>
            <person name="Stolte C."/>
            <person name="Sykes S."/>
            <person name="Yandava C."/>
            <person name="Wortman J."/>
            <person name="Nusbaum C."/>
            <person name="Birren B."/>
        </authorList>
    </citation>
    <scope>NUCLEOTIDE SEQUENCE</scope>
    <source>
        <strain evidence="9">R3-111a-1</strain>
    </source>
</reference>
<evidence type="ECO:0000256" key="5">
    <source>
        <dbReference type="ARBA" id="ARBA00022691"/>
    </source>
</evidence>
<keyword evidence="11" id="KW-1185">Reference proteome</keyword>
<sequence length="699" mass="78975">MLSVARHVRTVASVPAGLRLPLRRVRWISTRKASVESGVEAKLNEDDTAGAKDKKENIYIPGTPLAQKLVDAGIYEKRRRVWASEDEKLAKREMSKEERRKLKAAEKEAGVAPKMDKRTKAYKQMVAQAGKDPRTLRIKADSARVNIVSKKLCNDVLAYMAPSLERHKGCDIIDLYPGAGLFSTALSDFLQPRSHILMEPDHVAYTPFLKPLLDRPSTVVVPESGVVWSKLSRILTPEFLPHQVPRPRDAPPERNDTLLVVGNINFSPKKKLGQFSSLGNLLLYQFIHSVASRSLFQKYGLVRMLLWCGVEEKRTLLPRTLQRRKRTAIDGELAAEYIHEIAAYDDGTRRLDGVFCRDHFIDLYTCHKTLQRMRAAGIDTPPGRETELMRTVRAMEDAGTTIPEPGKNPVRILRTHLNELNDIQAGDLRLGSKRETHNRLKELTNRTVWDSRRAEQVHSLLLERDAISKLRTAAAKRRAEREAADASTKAAKNKQKKELEELDEEDGVLVERELAWNNEVSGLDHLLHDFFRLVRDNLRLVSQDPPVLHWDRRALEPLTVDKSEFFPNVPASLLDIQPKVMHHRLREMGPGSSHAAEEFDLVMSMLLRAGYSQPIEDAMRAIWHGAAEGAMPNCPSLRDPERAGSGLAGLAGKNDALCTRVLNEAQWMELLEAWLKWPFRPSYEQLIGATEPGSDAEED</sequence>